<evidence type="ECO:0000313" key="1">
    <source>
        <dbReference type="EMBL" id="EED18789.1"/>
    </source>
</evidence>
<keyword evidence="2" id="KW-1185">Reference proteome</keyword>
<gene>
    <name evidence="1" type="ORF">TSTA_125070</name>
</gene>
<dbReference type="HOGENOM" id="CLU_2887381_0_0_1"/>
<name>B8MCH3_TALSN</name>
<accession>B8MCH3</accession>
<dbReference type="GeneID" id="8100286"/>
<dbReference type="Proteomes" id="UP000001745">
    <property type="component" value="Unassembled WGS sequence"/>
</dbReference>
<organism evidence="1 2">
    <name type="scientific">Talaromyces stipitatus (strain ATCC 10500 / CBS 375.48 / QM 6759 / NRRL 1006)</name>
    <name type="common">Penicillium stipitatum</name>
    <dbReference type="NCBI Taxonomy" id="441959"/>
    <lineage>
        <taxon>Eukaryota</taxon>
        <taxon>Fungi</taxon>
        <taxon>Dikarya</taxon>
        <taxon>Ascomycota</taxon>
        <taxon>Pezizomycotina</taxon>
        <taxon>Eurotiomycetes</taxon>
        <taxon>Eurotiomycetidae</taxon>
        <taxon>Eurotiales</taxon>
        <taxon>Trichocomaceae</taxon>
        <taxon>Talaromyces</taxon>
        <taxon>Talaromyces sect. Talaromyces</taxon>
    </lineage>
</organism>
<reference evidence="2" key="1">
    <citation type="journal article" date="2015" name="Genome Announc.">
        <title>Genome sequence of the AIDS-associated pathogen Penicillium marneffei (ATCC18224) and its near taxonomic relative Talaromyces stipitatus (ATCC10500).</title>
        <authorList>
            <person name="Nierman W.C."/>
            <person name="Fedorova-Abrams N.D."/>
            <person name="Andrianopoulos A."/>
        </authorList>
    </citation>
    <scope>NUCLEOTIDE SEQUENCE [LARGE SCALE GENOMIC DNA]</scope>
    <source>
        <strain evidence="2">ATCC 10500 / CBS 375.48 / QM 6759 / NRRL 1006</strain>
    </source>
</reference>
<dbReference type="InParanoid" id="B8MCH3"/>
<proteinExistence type="predicted"/>
<protein>
    <submittedName>
        <fullName evidence="1">Uncharacterized protein</fullName>
    </submittedName>
</protein>
<sequence>MHFVILESLVRGYRYSPAFHLGSLPSLLPKKDKARKNRAKSGVKPEEVATDWPKCRIDLRTVE</sequence>
<dbReference type="RefSeq" id="XP_002482781.1">
    <property type="nucleotide sequence ID" value="XM_002482736.1"/>
</dbReference>
<dbReference type="EMBL" id="EQ962655">
    <property type="protein sequence ID" value="EED18789.1"/>
    <property type="molecule type" value="Genomic_DNA"/>
</dbReference>
<dbReference type="VEuPathDB" id="FungiDB:TSTA_125070"/>
<evidence type="ECO:0000313" key="2">
    <source>
        <dbReference type="Proteomes" id="UP000001745"/>
    </source>
</evidence>
<dbReference type="AlphaFoldDB" id="B8MCH3"/>